<organism evidence="1 2">
    <name type="scientific">Candidatus Nanohalobium constans</name>
    <dbReference type="NCBI Taxonomy" id="2565781"/>
    <lineage>
        <taxon>Archaea</taxon>
        <taxon>Candidatus Nanohalarchaeota</taxon>
        <taxon>Candidatus Nanohalobia</taxon>
        <taxon>Candidatus Nanohalobiales</taxon>
        <taxon>Candidatus Nanohalobiaceae</taxon>
        <taxon>Candidatus Nanohalobium</taxon>
    </lineage>
</organism>
<dbReference type="AlphaFoldDB" id="A0A5Q0UGV9"/>
<reference evidence="2" key="1">
    <citation type="submission" date="2019-05" db="EMBL/GenBank/DDBJ databases">
        <title>Candidatus Nanohalobium constans, a novel model system to study the DPANN nano-sized archaea: genomic and physiological characterization of a nanoarchaeon co-cultured with its chitinotrophic host.</title>
        <authorList>
            <person name="La Cono V."/>
            <person name="Arcadi E."/>
            <person name="Crisafi F."/>
            <person name="Denaro R."/>
            <person name="La Spada G."/>
            <person name="Messina E."/>
            <person name="Smedile F."/>
            <person name="Toshchakov S.V."/>
            <person name="Shevchenko M.A."/>
            <person name="Golyshin P.N."/>
            <person name="Golyshina O.V."/>
            <person name="Ferrer M."/>
            <person name="Rohde M."/>
            <person name="Mushegian A."/>
            <person name="Sorokin D.Y."/>
            <person name="Giuliano L."/>
            <person name="Yakimov M.M."/>
        </authorList>
    </citation>
    <scope>NUCLEOTIDE SEQUENCE [LARGE SCALE GENOMIC DNA]</scope>
    <source>
        <strain evidence="2">LC1Nh</strain>
    </source>
</reference>
<dbReference type="KEGG" id="ncon:LC1Nh_0306"/>
<proteinExistence type="predicted"/>
<dbReference type="Proteomes" id="UP000377803">
    <property type="component" value="Chromosome"/>
</dbReference>
<dbReference type="OrthoDB" id="91340at2157"/>
<dbReference type="GeneID" id="42364689"/>
<protein>
    <submittedName>
        <fullName evidence="1">Uncharacterized protein</fullName>
    </submittedName>
</protein>
<accession>A0A5Q0UGV9</accession>
<keyword evidence="2" id="KW-1185">Reference proteome</keyword>
<dbReference type="RefSeq" id="WP_153549948.1">
    <property type="nucleotide sequence ID" value="NZ_CP040089.1"/>
</dbReference>
<evidence type="ECO:0000313" key="2">
    <source>
        <dbReference type="Proteomes" id="UP000377803"/>
    </source>
</evidence>
<dbReference type="EMBL" id="CP040089">
    <property type="protein sequence ID" value="QGA80209.1"/>
    <property type="molecule type" value="Genomic_DNA"/>
</dbReference>
<sequence length="76" mass="8802">MGTLKVEGDDELIRKFKQKAREEYGQKRGSIKKATMDLIEKWVEQDEKVDWGALRGAIDSDKTSTELEDEAWKKVD</sequence>
<name>A0A5Q0UGV9_9ARCH</name>
<gene>
    <name evidence="1" type="ORF">LC1Nh_0306</name>
</gene>
<evidence type="ECO:0000313" key="1">
    <source>
        <dbReference type="EMBL" id="QGA80209.1"/>
    </source>
</evidence>